<dbReference type="Pfam" id="PF00646">
    <property type="entry name" value="F-box"/>
    <property type="match status" value="1"/>
</dbReference>
<feature type="region of interest" description="Disordered" evidence="1">
    <location>
        <begin position="83"/>
        <end position="109"/>
    </location>
</feature>
<organism evidence="3">
    <name type="scientific">Sesamum radiatum</name>
    <name type="common">Black benniseed</name>
    <dbReference type="NCBI Taxonomy" id="300843"/>
    <lineage>
        <taxon>Eukaryota</taxon>
        <taxon>Viridiplantae</taxon>
        <taxon>Streptophyta</taxon>
        <taxon>Embryophyta</taxon>
        <taxon>Tracheophyta</taxon>
        <taxon>Spermatophyta</taxon>
        <taxon>Magnoliopsida</taxon>
        <taxon>eudicotyledons</taxon>
        <taxon>Gunneridae</taxon>
        <taxon>Pentapetalae</taxon>
        <taxon>asterids</taxon>
        <taxon>lamiids</taxon>
        <taxon>Lamiales</taxon>
        <taxon>Pedaliaceae</taxon>
        <taxon>Sesamum</taxon>
    </lineage>
</organism>
<reference evidence="3" key="2">
    <citation type="journal article" date="2024" name="Plant">
        <title>Genomic evolution and insights into agronomic trait innovations of Sesamum species.</title>
        <authorList>
            <person name="Miao H."/>
            <person name="Wang L."/>
            <person name="Qu L."/>
            <person name="Liu H."/>
            <person name="Sun Y."/>
            <person name="Le M."/>
            <person name="Wang Q."/>
            <person name="Wei S."/>
            <person name="Zheng Y."/>
            <person name="Lin W."/>
            <person name="Duan Y."/>
            <person name="Cao H."/>
            <person name="Xiong S."/>
            <person name="Wang X."/>
            <person name="Wei L."/>
            <person name="Li C."/>
            <person name="Ma Q."/>
            <person name="Ju M."/>
            <person name="Zhao R."/>
            <person name="Li G."/>
            <person name="Mu C."/>
            <person name="Tian Q."/>
            <person name="Mei H."/>
            <person name="Zhang T."/>
            <person name="Gao T."/>
            <person name="Zhang H."/>
        </authorList>
    </citation>
    <scope>NUCLEOTIDE SEQUENCE</scope>
    <source>
        <strain evidence="3">G02</strain>
    </source>
</reference>
<evidence type="ECO:0000313" key="3">
    <source>
        <dbReference type="EMBL" id="KAL0384336.1"/>
    </source>
</evidence>
<dbReference type="InterPro" id="IPR001810">
    <property type="entry name" value="F-box_dom"/>
</dbReference>
<dbReference type="SMART" id="SM00256">
    <property type="entry name" value="FBOX"/>
    <property type="match status" value="1"/>
</dbReference>
<dbReference type="Gene3D" id="3.40.1000.30">
    <property type="match status" value="1"/>
</dbReference>
<dbReference type="Gene3D" id="1.20.1280.50">
    <property type="match status" value="1"/>
</dbReference>
<sequence length="512" mass="56484">MKLRLRSFESKETLKIEAPDSCSLPQLKQIVSQALPNSPSPASIRLSLNRKDELQSDGGDSLHSLGIAAGDLVFYSIEQGVSSNSQNSIPPEADSTPEPGFKDSECPTSLTAQNTLPEAQSSDCVILDSQKEKILDRGSEMGVTVDDMEVDDEGNENSCDGVLAEVVDKSFSVPGFLRKVFMEELGDDCGRNHKLIVIAVHAVMLESGFVGFDKNANVVVRGFQLRNEWPAGLFRVSLFYTLPERPSGAHGEVNKSVMLKFQSVGKFVNVYGTLGNGSGKRGTYWVQLNEDELVSFLNVVWANCGITDNIRRKDGSSSGKSPEKEVFNFWRTVKDQLALPLLIDLCEEAGLELPPCFMRLPTDLKLKILECLPGVDVANMICACSELRYLGSSEDLWKLKFAEEFSNERKLARESWKKAFAVEWHSRKGRKRASRVRASPYLPAPPYPPHPRRRGYGMPFGVPAVPVIIGGEYDIAPPIGDDVHARLHGSVNHPMRNFSPPCNLGVRGGRFI</sequence>
<gene>
    <name evidence="3" type="ORF">Sradi_2827900</name>
</gene>
<name>A0AAW2RVK1_SESRA</name>
<dbReference type="AlphaFoldDB" id="A0AAW2RVK1"/>
<dbReference type="CDD" id="cd22165">
    <property type="entry name" value="F-box_AtSKIP22-like"/>
    <property type="match status" value="1"/>
</dbReference>
<proteinExistence type="predicted"/>
<reference evidence="3" key="1">
    <citation type="submission" date="2020-06" db="EMBL/GenBank/DDBJ databases">
        <authorList>
            <person name="Li T."/>
            <person name="Hu X."/>
            <person name="Zhang T."/>
            <person name="Song X."/>
            <person name="Zhang H."/>
            <person name="Dai N."/>
            <person name="Sheng W."/>
            <person name="Hou X."/>
            <person name="Wei L."/>
        </authorList>
    </citation>
    <scope>NUCLEOTIDE SEQUENCE</scope>
    <source>
        <strain evidence="3">G02</strain>
        <tissue evidence="3">Leaf</tissue>
    </source>
</reference>
<dbReference type="SUPFAM" id="SSF81383">
    <property type="entry name" value="F-box domain"/>
    <property type="match status" value="1"/>
</dbReference>
<feature type="domain" description="F-box" evidence="2">
    <location>
        <begin position="360"/>
        <end position="400"/>
    </location>
</feature>
<dbReference type="InterPro" id="IPR036047">
    <property type="entry name" value="F-box-like_dom_sf"/>
</dbReference>
<protein>
    <submittedName>
        <fullName evidence="3">F-box protein SKIP22</fullName>
    </submittedName>
</protein>
<dbReference type="PANTHER" id="PTHR47602:SF2">
    <property type="entry name" value="F-BOX PROTEIN SKIP22"/>
    <property type="match status" value="1"/>
</dbReference>
<dbReference type="EMBL" id="JACGWJ010000012">
    <property type="protein sequence ID" value="KAL0384336.1"/>
    <property type="molecule type" value="Genomic_DNA"/>
</dbReference>
<comment type="caution">
    <text evidence="3">The sequence shown here is derived from an EMBL/GenBank/DDBJ whole genome shotgun (WGS) entry which is preliminary data.</text>
</comment>
<accession>A0AAW2RVK1</accession>
<dbReference type="Gene3D" id="3.10.20.90">
    <property type="entry name" value="Phosphatidylinositol 3-kinase Catalytic Subunit, Chain A, domain 1"/>
    <property type="match status" value="1"/>
</dbReference>
<dbReference type="PANTHER" id="PTHR47602">
    <property type="entry name" value="F-BOX PROTEIN SKIP22"/>
    <property type="match status" value="1"/>
</dbReference>
<evidence type="ECO:0000256" key="1">
    <source>
        <dbReference type="SAM" id="MobiDB-lite"/>
    </source>
</evidence>
<evidence type="ECO:0000259" key="2">
    <source>
        <dbReference type="SMART" id="SM00256"/>
    </source>
</evidence>